<dbReference type="RefSeq" id="WP_106204787.1">
    <property type="nucleotide sequence ID" value="NZ_PVTD01000003.1"/>
</dbReference>
<accession>A0A2T0RT88</accession>
<organism evidence="1 2">
    <name type="scientific">Aliiruegeria haliotis</name>
    <dbReference type="NCBI Taxonomy" id="1280846"/>
    <lineage>
        <taxon>Bacteria</taxon>
        <taxon>Pseudomonadati</taxon>
        <taxon>Pseudomonadota</taxon>
        <taxon>Alphaproteobacteria</taxon>
        <taxon>Rhodobacterales</taxon>
        <taxon>Roseobacteraceae</taxon>
        <taxon>Aliiruegeria</taxon>
    </lineage>
</organism>
<name>A0A2T0RT88_9RHOB</name>
<proteinExistence type="predicted"/>
<dbReference type="Proteomes" id="UP000239480">
    <property type="component" value="Unassembled WGS sequence"/>
</dbReference>
<dbReference type="AlphaFoldDB" id="A0A2T0RT88"/>
<evidence type="ECO:0000313" key="1">
    <source>
        <dbReference type="EMBL" id="PRY24419.1"/>
    </source>
</evidence>
<comment type="caution">
    <text evidence="1">The sequence shown here is derived from an EMBL/GenBank/DDBJ whole genome shotgun (WGS) entry which is preliminary data.</text>
</comment>
<dbReference type="EMBL" id="PVTD01000003">
    <property type="protein sequence ID" value="PRY24419.1"/>
    <property type="molecule type" value="Genomic_DNA"/>
</dbReference>
<protein>
    <submittedName>
        <fullName evidence="1">ThiS family protein</fullName>
    </submittedName>
</protein>
<reference evidence="1 2" key="1">
    <citation type="submission" date="2018-03" db="EMBL/GenBank/DDBJ databases">
        <title>Genomic Encyclopedia of Archaeal and Bacterial Type Strains, Phase II (KMG-II): from individual species to whole genera.</title>
        <authorList>
            <person name="Goeker M."/>
        </authorList>
    </citation>
    <scope>NUCLEOTIDE SEQUENCE [LARGE SCALE GENOMIC DNA]</scope>
    <source>
        <strain evidence="1 2">DSM 29328</strain>
    </source>
</reference>
<sequence>MVEVNLWSGLRPLADGKDCVEVEATTVRDMLSALVDAYPGLKPAIDAGVSIAMDGRIVTGGLNETLDGVQEVYLLQRLKGG</sequence>
<dbReference type="OrthoDB" id="8087696at2"/>
<dbReference type="InterPro" id="IPR012675">
    <property type="entry name" value="Beta-grasp_dom_sf"/>
</dbReference>
<dbReference type="InterPro" id="IPR016155">
    <property type="entry name" value="Mopterin_synth/thiamin_S_b"/>
</dbReference>
<keyword evidence="2" id="KW-1185">Reference proteome</keyword>
<dbReference type="CDD" id="cd17040">
    <property type="entry name" value="Ubl_MoaD_like"/>
    <property type="match status" value="1"/>
</dbReference>
<gene>
    <name evidence="1" type="ORF">CLV78_103285</name>
</gene>
<evidence type="ECO:0000313" key="2">
    <source>
        <dbReference type="Proteomes" id="UP000239480"/>
    </source>
</evidence>
<dbReference type="Gene3D" id="3.10.20.30">
    <property type="match status" value="1"/>
</dbReference>
<dbReference type="SUPFAM" id="SSF54285">
    <property type="entry name" value="MoaD/ThiS"/>
    <property type="match status" value="1"/>
</dbReference>